<dbReference type="PANTHER" id="PTHR19353">
    <property type="entry name" value="FATTY ACID DESATURASE 2"/>
    <property type="match status" value="1"/>
</dbReference>
<evidence type="ECO:0000313" key="12">
    <source>
        <dbReference type="Proteomes" id="UP000005239"/>
    </source>
</evidence>
<dbReference type="GO" id="GO:0006629">
    <property type="term" value="P:lipid metabolic process"/>
    <property type="evidence" value="ECO:0000318"/>
    <property type="project" value="GO_Central"/>
</dbReference>
<protein>
    <submittedName>
        <fullName evidence="11">Uncharacterized protein</fullName>
    </submittedName>
</protein>
<dbReference type="Proteomes" id="UP000005239">
    <property type="component" value="Unassembled WGS sequence"/>
</dbReference>
<dbReference type="PANTHER" id="PTHR19353:SF30">
    <property type="entry name" value="DELTA 8-(E)-SPHINGOLIPID DESATURASE"/>
    <property type="match status" value="1"/>
</dbReference>
<keyword evidence="4" id="KW-0812">Transmembrane</keyword>
<keyword evidence="8" id="KW-0408">Iron</keyword>
<comment type="similarity">
    <text evidence="3">Belongs to the fatty acid desaturase type 1 family.</text>
</comment>
<evidence type="ECO:0000256" key="3">
    <source>
        <dbReference type="ARBA" id="ARBA00009295"/>
    </source>
</evidence>
<keyword evidence="7" id="KW-0560">Oxidoreductase</keyword>
<accession>A0A2A6BRF6</accession>
<evidence type="ECO:0000256" key="7">
    <source>
        <dbReference type="ARBA" id="ARBA00023002"/>
    </source>
</evidence>
<keyword evidence="12" id="KW-1185">Reference proteome</keyword>
<dbReference type="AlphaFoldDB" id="A0A2A6BRF6"/>
<accession>A0A8R1UVS9</accession>
<proteinExistence type="inferred from homology"/>
<evidence type="ECO:0000256" key="1">
    <source>
        <dbReference type="ARBA" id="ARBA00004141"/>
    </source>
</evidence>
<dbReference type="GO" id="GO:0016020">
    <property type="term" value="C:membrane"/>
    <property type="evidence" value="ECO:0000318"/>
    <property type="project" value="GO_Central"/>
</dbReference>
<evidence type="ECO:0000256" key="5">
    <source>
        <dbReference type="ARBA" id="ARBA00022723"/>
    </source>
</evidence>
<organism evidence="11 12">
    <name type="scientific">Pristionchus pacificus</name>
    <name type="common">Parasitic nematode worm</name>
    <dbReference type="NCBI Taxonomy" id="54126"/>
    <lineage>
        <taxon>Eukaryota</taxon>
        <taxon>Metazoa</taxon>
        <taxon>Ecdysozoa</taxon>
        <taxon>Nematoda</taxon>
        <taxon>Chromadorea</taxon>
        <taxon>Rhabditida</taxon>
        <taxon>Rhabditina</taxon>
        <taxon>Diplogasteromorpha</taxon>
        <taxon>Diplogasteroidea</taxon>
        <taxon>Neodiplogasteridae</taxon>
        <taxon>Pristionchus</taxon>
    </lineage>
</organism>
<dbReference type="Gene3D" id="1.25.50.20">
    <property type="match status" value="1"/>
</dbReference>
<evidence type="ECO:0000256" key="2">
    <source>
        <dbReference type="ARBA" id="ARBA00005189"/>
    </source>
</evidence>
<gene>
    <name evidence="11" type="primary">WBGene00280241</name>
</gene>
<keyword evidence="5" id="KW-0479">Metal-binding</keyword>
<sequence>MRLRPSLTLSHHSFLVPSSLTLGRLLPFDAATVIMVSLPLLIALLTLIDVTRSFEYFIDLKRCELVNQSSEMICYVRESCIDTSISGDPNVLVKYKNEKLKNDTCDVIVQMKAFTSFRYHVMMQVNVSASESPLDELDTNSGISIVHNKSIIKCSSSEVTGNVVFDGKYGTRQIFSKNLIFCSTILKSLSTTEYIVQVFAKEPFNAEYPRLEFLKANNQEKHIINAAQTGNKFWTIDVTCDDTLIASSNKTTDEYLYTQIDSAYIHPHCPERQYIMLDHNSKMVRASTLSCDLDRSQWKFKIEETEIFHPLGTPFFAYCAIKFSEICEPTKLLFLTCSGCTEPTPIGNDTFKCDGNKWRMSDGSVEVTEVKCKRKGNERTSAWQTNEGKNITEGACAEDFDCATFNNFNFPVPKKDEVHVYKAVDKIGDGNRLNCSEGFNLTYISSDGATKIIDEDLICDIGSGFFYPEGHSKEKEKQANHTSSVYCAKKHEVIKKDNPENATGAMSSTTIAASIGGTFVVLLIVGGIVGFILFRRSKRIEEEKALEERKRNTLSTCREIDVYKEVLRQDGNKWVIDEIPEKERLIRDKIRNKLIEFDPIDYHVIGEQKAVDNDLAPRPGEFDYWTNIEYLYFIFYKFHRYTVDQRIICLRAVTAFISYSEAADWKGKTKKHFGTINQFFDILKMSHTHKIKDFEVWEHLYRMCIRFYASCTDSHAVNPQRRFRDLWKEIAKSMLDDLGSKAVPKENYHMTGIRRIALRIMLWLKDKKWTMFIAEEAKKPLRSIAAEIRPVILQYAVREGGREEEIKREFYDEVKREEWEPWEGVKHGLYRHHLIYALCSAKDIPDEEGRKNLYTTRREIIDAIFKNPKDLNRIFTPKDIFWAFKGATEEPEAAVYSVDMFSTNMCSYSCKDIEAWIDVIIRRTEGLENRRDRMLVRLQDAWRGCVEFTVPEGTNKDFFNEEMIEQRVHNVRLLCDNPKLSKLIVTGMEQSGFRAAPVDGGA</sequence>
<evidence type="ECO:0000313" key="11">
    <source>
        <dbReference type="EnsemblMetazoa" id="PPA41872.1"/>
    </source>
</evidence>
<name>A0A2A6BRF6_PRIPA</name>
<dbReference type="GO" id="GO:0016717">
    <property type="term" value="F:oxidoreductase activity, acting on paired donors, with oxidation of a pair of donors resulting in the reduction of molecular oxygen to two molecules of water"/>
    <property type="evidence" value="ECO:0000318"/>
    <property type="project" value="GO_Central"/>
</dbReference>
<keyword evidence="6" id="KW-1133">Transmembrane helix</keyword>
<evidence type="ECO:0000256" key="6">
    <source>
        <dbReference type="ARBA" id="ARBA00022989"/>
    </source>
</evidence>
<comment type="subcellular location">
    <subcellularLocation>
        <location evidence="1">Membrane</location>
        <topology evidence="1">Multi-pass membrane protein</topology>
    </subcellularLocation>
</comment>
<keyword evidence="9" id="KW-0443">Lipid metabolism</keyword>
<reference evidence="12" key="1">
    <citation type="journal article" date="2008" name="Nat. Genet.">
        <title>The Pristionchus pacificus genome provides a unique perspective on nematode lifestyle and parasitism.</title>
        <authorList>
            <person name="Dieterich C."/>
            <person name="Clifton S.W."/>
            <person name="Schuster L.N."/>
            <person name="Chinwalla A."/>
            <person name="Delehaunty K."/>
            <person name="Dinkelacker I."/>
            <person name="Fulton L."/>
            <person name="Fulton R."/>
            <person name="Godfrey J."/>
            <person name="Minx P."/>
            <person name="Mitreva M."/>
            <person name="Roeseler W."/>
            <person name="Tian H."/>
            <person name="Witte H."/>
            <person name="Yang S.P."/>
            <person name="Wilson R.K."/>
            <person name="Sommer R.J."/>
        </authorList>
    </citation>
    <scope>NUCLEOTIDE SEQUENCE [LARGE SCALE GENOMIC DNA]</scope>
    <source>
        <strain evidence="12">PS312</strain>
    </source>
</reference>
<keyword evidence="10" id="KW-0472">Membrane</keyword>
<evidence type="ECO:0000256" key="4">
    <source>
        <dbReference type="ARBA" id="ARBA00022692"/>
    </source>
</evidence>
<dbReference type="EnsemblMetazoa" id="PPA41872.1">
    <property type="protein sequence ID" value="PPA41872.1"/>
    <property type="gene ID" value="WBGene00280241"/>
</dbReference>
<dbReference type="GO" id="GO:0046872">
    <property type="term" value="F:metal ion binding"/>
    <property type="evidence" value="ECO:0007669"/>
    <property type="project" value="UniProtKB-KW"/>
</dbReference>
<evidence type="ECO:0000256" key="9">
    <source>
        <dbReference type="ARBA" id="ARBA00023098"/>
    </source>
</evidence>
<evidence type="ECO:0000256" key="8">
    <source>
        <dbReference type="ARBA" id="ARBA00023004"/>
    </source>
</evidence>
<reference evidence="11" key="2">
    <citation type="submission" date="2022-06" db="UniProtKB">
        <authorList>
            <consortium name="EnsemblMetazoa"/>
        </authorList>
    </citation>
    <scope>IDENTIFICATION</scope>
    <source>
        <strain evidence="11">PS312</strain>
    </source>
</reference>
<evidence type="ECO:0000256" key="10">
    <source>
        <dbReference type="ARBA" id="ARBA00023136"/>
    </source>
</evidence>
<comment type="pathway">
    <text evidence="2">Lipid metabolism.</text>
</comment>
<dbReference type="InterPro" id="IPR012171">
    <property type="entry name" value="Fatty_acid_desaturase"/>
</dbReference>